<dbReference type="EMBL" id="JACEIK010016791">
    <property type="protein sequence ID" value="MCE5165717.1"/>
    <property type="molecule type" value="Genomic_DNA"/>
</dbReference>
<organism evidence="1 2">
    <name type="scientific">Datura stramonium</name>
    <name type="common">Jimsonweed</name>
    <name type="synonym">Common thornapple</name>
    <dbReference type="NCBI Taxonomy" id="4076"/>
    <lineage>
        <taxon>Eukaryota</taxon>
        <taxon>Viridiplantae</taxon>
        <taxon>Streptophyta</taxon>
        <taxon>Embryophyta</taxon>
        <taxon>Tracheophyta</taxon>
        <taxon>Spermatophyta</taxon>
        <taxon>Magnoliopsida</taxon>
        <taxon>eudicotyledons</taxon>
        <taxon>Gunneridae</taxon>
        <taxon>Pentapetalae</taxon>
        <taxon>asterids</taxon>
        <taxon>lamiids</taxon>
        <taxon>Solanales</taxon>
        <taxon>Solanaceae</taxon>
        <taxon>Solanoideae</taxon>
        <taxon>Datureae</taxon>
        <taxon>Datura</taxon>
    </lineage>
</organism>
<sequence length="86" mass="9515">MRGIESNGERSGLRRGWFFGQQWSKLMAETARFPGVWSFDCPPVMTVENNGGGTDFGGAKMKSRRRWSFVILVDSGKRRGGRSGGA</sequence>
<reference evidence="1 2" key="1">
    <citation type="journal article" date="2021" name="BMC Genomics">
        <title>Datura genome reveals duplications of psychoactive alkaloid biosynthetic genes and high mutation rate following tissue culture.</title>
        <authorList>
            <person name="Rajewski A."/>
            <person name="Carter-House D."/>
            <person name="Stajich J."/>
            <person name="Litt A."/>
        </authorList>
    </citation>
    <scope>NUCLEOTIDE SEQUENCE [LARGE SCALE GENOMIC DNA]</scope>
    <source>
        <strain evidence="1">AR-01</strain>
    </source>
</reference>
<name>A0ABS8Y3L9_DATST</name>
<evidence type="ECO:0000313" key="2">
    <source>
        <dbReference type="Proteomes" id="UP000823775"/>
    </source>
</evidence>
<comment type="caution">
    <text evidence="1">The sequence shown here is derived from an EMBL/GenBank/DDBJ whole genome shotgun (WGS) entry which is preliminary data.</text>
</comment>
<proteinExistence type="predicted"/>
<keyword evidence="2" id="KW-1185">Reference proteome</keyword>
<feature type="non-terminal residue" evidence="1">
    <location>
        <position position="86"/>
    </location>
</feature>
<gene>
    <name evidence="1" type="ORF">HAX54_011835</name>
</gene>
<evidence type="ECO:0000313" key="1">
    <source>
        <dbReference type="EMBL" id="MCE5165717.1"/>
    </source>
</evidence>
<dbReference type="Proteomes" id="UP000823775">
    <property type="component" value="Unassembled WGS sequence"/>
</dbReference>
<protein>
    <submittedName>
        <fullName evidence="1">Uncharacterized protein</fullName>
    </submittedName>
</protein>
<accession>A0ABS8Y3L9</accession>